<dbReference type="Proteomes" id="UP000434172">
    <property type="component" value="Unassembled WGS sequence"/>
</dbReference>
<feature type="region of interest" description="Disordered" evidence="1">
    <location>
        <begin position="1"/>
        <end position="26"/>
    </location>
</feature>
<keyword evidence="3" id="KW-1185">Reference proteome</keyword>
<dbReference type="EMBL" id="WOWK01000043">
    <property type="protein sequence ID" value="KAF0324537.1"/>
    <property type="molecule type" value="Genomic_DNA"/>
</dbReference>
<dbReference type="AlphaFoldDB" id="A0A8H3WEU3"/>
<feature type="region of interest" description="Disordered" evidence="1">
    <location>
        <begin position="38"/>
        <end position="104"/>
    </location>
</feature>
<feature type="compositionally biased region" description="Acidic residues" evidence="1">
    <location>
        <begin position="70"/>
        <end position="79"/>
    </location>
</feature>
<comment type="caution">
    <text evidence="2">The sequence shown here is derived from an EMBL/GenBank/DDBJ whole genome shotgun (WGS) entry which is preliminary data.</text>
</comment>
<evidence type="ECO:0000313" key="3">
    <source>
        <dbReference type="Proteomes" id="UP000434172"/>
    </source>
</evidence>
<dbReference type="OrthoDB" id="10412002at2759"/>
<evidence type="ECO:0000313" key="2">
    <source>
        <dbReference type="EMBL" id="KAF0324537.1"/>
    </source>
</evidence>
<gene>
    <name evidence="2" type="ORF">GQ607_008241</name>
</gene>
<evidence type="ECO:0000256" key="1">
    <source>
        <dbReference type="SAM" id="MobiDB-lite"/>
    </source>
</evidence>
<sequence length="126" mass="14722">MAMLERFREDDDQSSGLDYAKLDDEDLMRREETHESVMNYNDYASQPHIQQFHADMDRNESAEDYRKGGEEDDDDEDSHSDEISHEPQTVPRLVHSLTESPSSPPGYFELFKVLQTLSWIRWPASP</sequence>
<protein>
    <submittedName>
        <fullName evidence="2">Uncharacterized protein</fullName>
    </submittedName>
</protein>
<feature type="compositionally biased region" description="Polar residues" evidence="1">
    <location>
        <begin position="38"/>
        <end position="49"/>
    </location>
</feature>
<feature type="compositionally biased region" description="Basic and acidic residues" evidence="1">
    <location>
        <begin position="54"/>
        <end position="69"/>
    </location>
</feature>
<organism evidence="2 3">
    <name type="scientific">Colletotrichum asianum</name>
    <dbReference type="NCBI Taxonomy" id="702518"/>
    <lineage>
        <taxon>Eukaryota</taxon>
        <taxon>Fungi</taxon>
        <taxon>Dikarya</taxon>
        <taxon>Ascomycota</taxon>
        <taxon>Pezizomycotina</taxon>
        <taxon>Sordariomycetes</taxon>
        <taxon>Hypocreomycetidae</taxon>
        <taxon>Glomerellales</taxon>
        <taxon>Glomerellaceae</taxon>
        <taxon>Colletotrichum</taxon>
        <taxon>Colletotrichum gloeosporioides species complex</taxon>
    </lineage>
</organism>
<name>A0A8H3WEU3_9PEZI</name>
<accession>A0A8H3WEU3</accession>
<reference evidence="2 3" key="1">
    <citation type="submission" date="2019-12" db="EMBL/GenBank/DDBJ databases">
        <title>A genome sequence resource for the geographically widespread anthracnose pathogen Colletotrichum asianum.</title>
        <authorList>
            <person name="Meng Y."/>
        </authorList>
    </citation>
    <scope>NUCLEOTIDE SEQUENCE [LARGE SCALE GENOMIC DNA]</scope>
    <source>
        <strain evidence="2 3">ICMP 18580</strain>
    </source>
</reference>
<proteinExistence type="predicted"/>